<feature type="coiled-coil region" evidence="6">
    <location>
        <begin position="160"/>
        <end position="187"/>
    </location>
</feature>
<evidence type="ECO:0000313" key="8">
    <source>
        <dbReference type="EMBL" id="CAH0407001.1"/>
    </source>
</evidence>
<dbReference type="InterPro" id="IPR012337">
    <property type="entry name" value="RNaseH-like_sf"/>
</dbReference>
<keyword evidence="5" id="KW-0539">Nucleus</keyword>
<keyword evidence="4" id="KW-0862">Zinc</keyword>
<dbReference type="Proteomes" id="UP001153292">
    <property type="component" value="Chromosome 7"/>
</dbReference>
<proteinExistence type="predicted"/>
<evidence type="ECO:0000313" key="9">
    <source>
        <dbReference type="Proteomes" id="UP001153292"/>
    </source>
</evidence>
<protein>
    <recommendedName>
        <fullName evidence="7">HAT C-terminal dimerisation domain-containing protein</fullName>
    </recommendedName>
</protein>
<keyword evidence="6" id="KW-0175">Coiled coil</keyword>
<keyword evidence="2" id="KW-0479">Metal-binding</keyword>
<dbReference type="EMBL" id="OU963900">
    <property type="protein sequence ID" value="CAH0407001.1"/>
    <property type="molecule type" value="Genomic_DNA"/>
</dbReference>
<keyword evidence="3" id="KW-0863">Zinc-finger</keyword>
<keyword evidence="9" id="KW-1185">Reference proteome</keyword>
<evidence type="ECO:0000256" key="6">
    <source>
        <dbReference type="SAM" id="Coils"/>
    </source>
</evidence>
<evidence type="ECO:0000256" key="1">
    <source>
        <dbReference type="ARBA" id="ARBA00004123"/>
    </source>
</evidence>
<sequence>MLDELFVKMIALDMEPLRLSEREGIKEFVAGLDSRYELPGRSTVTANLSKLFMKMKIQLLKIVEGTRYVAITADTWTSMSNQGILALTCHFLKANQLISALLAAKVVEGHHNADNLASVISSILEEWNCRNKVVAIVTDNAPVMIKVAENLKIRHVPCFAHNLNLIIKDALQNVEKLKALLDKCKAIVTYFRHSTLASDKLKIIQRDLNKKELKLIQHVDTRWNSSLHMLSRIKEVRDELTLALNQNPNAPPNLTADEYTYLGEVENIFEPIESATEAISGEEYVKLSLIIPLIKGILLHFATLEKEPMSDFARAVLENIKISVASKLKPYEKRSPCIISTLLNPHFKKMGFRTDADVDRAIQFVQKEYSSYLATLDKASSPPCPDGNYDLESSSEGMLVPHKKSKRSDLLSYLQPQSQTSNTNPTADAIVDIRQYVEKPIIPRSSYPIEYWSFSQSNLKHIALKFLCIPGSSTLAERVFSKTGQIVIERRNRLSGDYINELLFINQNNKILKK</sequence>
<dbReference type="PANTHER" id="PTHR46481">
    <property type="entry name" value="ZINC FINGER BED DOMAIN-CONTAINING PROTEIN 4"/>
    <property type="match status" value="1"/>
</dbReference>
<dbReference type="InterPro" id="IPR052035">
    <property type="entry name" value="ZnF_BED_domain_contain"/>
</dbReference>
<evidence type="ECO:0000256" key="4">
    <source>
        <dbReference type="ARBA" id="ARBA00022833"/>
    </source>
</evidence>
<accession>A0ABN8BI50</accession>
<comment type="subcellular location">
    <subcellularLocation>
        <location evidence="1">Nucleus</location>
    </subcellularLocation>
</comment>
<evidence type="ECO:0000256" key="3">
    <source>
        <dbReference type="ARBA" id="ARBA00022771"/>
    </source>
</evidence>
<gene>
    <name evidence="8" type="ORF">CHILSU_LOCUS10394</name>
</gene>
<evidence type="ECO:0000256" key="5">
    <source>
        <dbReference type="ARBA" id="ARBA00023242"/>
    </source>
</evidence>
<evidence type="ECO:0000259" key="7">
    <source>
        <dbReference type="Pfam" id="PF05699"/>
    </source>
</evidence>
<dbReference type="Pfam" id="PF05699">
    <property type="entry name" value="Dimer_Tnp_hAT"/>
    <property type="match status" value="1"/>
</dbReference>
<name>A0ABN8BI50_CHISP</name>
<dbReference type="InterPro" id="IPR008906">
    <property type="entry name" value="HATC_C_dom"/>
</dbReference>
<reference evidence="8" key="1">
    <citation type="submission" date="2021-12" db="EMBL/GenBank/DDBJ databases">
        <authorList>
            <person name="King R."/>
        </authorList>
    </citation>
    <scope>NUCLEOTIDE SEQUENCE</scope>
</reference>
<dbReference type="PANTHER" id="PTHR46481:SF10">
    <property type="entry name" value="ZINC FINGER BED DOMAIN-CONTAINING PROTEIN 39"/>
    <property type="match status" value="1"/>
</dbReference>
<evidence type="ECO:0000256" key="2">
    <source>
        <dbReference type="ARBA" id="ARBA00022723"/>
    </source>
</evidence>
<dbReference type="SUPFAM" id="SSF53098">
    <property type="entry name" value="Ribonuclease H-like"/>
    <property type="match status" value="1"/>
</dbReference>
<organism evidence="8 9">
    <name type="scientific">Chilo suppressalis</name>
    <name type="common">Asiatic rice borer moth</name>
    <dbReference type="NCBI Taxonomy" id="168631"/>
    <lineage>
        <taxon>Eukaryota</taxon>
        <taxon>Metazoa</taxon>
        <taxon>Ecdysozoa</taxon>
        <taxon>Arthropoda</taxon>
        <taxon>Hexapoda</taxon>
        <taxon>Insecta</taxon>
        <taxon>Pterygota</taxon>
        <taxon>Neoptera</taxon>
        <taxon>Endopterygota</taxon>
        <taxon>Lepidoptera</taxon>
        <taxon>Glossata</taxon>
        <taxon>Ditrysia</taxon>
        <taxon>Pyraloidea</taxon>
        <taxon>Crambidae</taxon>
        <taxon>Crambinae</taxon>
        <taxon>Chilo</taxon>
    </lineage>
</organism>
<feature type="domain" description="HAT C-terminal dimerisation" evidence="7">
    <location>
        <begin position="433"/>
        <end position="508"/>
    </location>
</feature>